<reference evidence="3" key="1">
    <citation type="journal article" date="2019" name="Int. J. Syst. Evol. Microbiol.">
        <title>The Global Catalogue of Microorganisms (GCM) 10K type strain sequencing project: providing services to taxonomists for standard genome sequencing and annotation.</title>
        <authorList>
            <consortium name="The Broad Institute Genomics Platform"/>
            <consortium name="The Broad Institute Genome Sequencing Center for Infectious Disease"/>
            <person name="Wu L."/>
            <person name="Ma J."/>
        </authorList>
    </citation>
    <scope>NUCLEOTIDE SEQUENCE [LARGE SCALE GENOMIC DNA]</scope>
    <source>
        <strain evidence="3">KCTC 12861</strain>
    </source>
</reference>
<dbReference type="EMBL" id="BMXE01000012">
    <property type="protein sequence ID" value="GHB49406.1"/>
    <property type="molecule type" value="Genomic_DNA"/>
</dbReference>
<organism evidence="2 3">
    <name type="scientific">Pseudovibrio japonicus</name>
    <dbReference type="NCBI Taxonomy" id="366534"/>
    <lineage>
        <taxon>Bacteria</taxon>
        <taxon>Pseudomonadati</taxon>
        <taxon>Pseudomonadota</taxon>
        <taxon>Alphaproteobacteria</taxon>
        <taxon>Hyphomicrobiales</taxon>
        <taxon>Stappiaceae</taxon>
        <taxon>Pseudovibrio</taxon>
    </lineage>
</organism>
<evidence type="ECO:0000313" key="2">
    <source>
        <dbReference type="EMBL" id="GHB49406.1"/>
    </source>
</evidence>
<comment type="caution">
    <text evidence="2">The sequence shown here is derived from an EMBL/GenBank/DDBJ whole genome shotgun (WGS) entry which is preliminary data.</text>
</comment>
<feature type="compositionally biased region" description="Polar residues" evidence="1">
    <location>
        <begin position="33"/>
        <end position="53"/>
    </location>
</feature>
<gene>
    <name evidence="2" type="ORF">GCM10007094_43310</name>
</gene>
<evidence type="ECO:0000313" key="3">
    <source>
        <dbReference type="Proteomes" id="UP000637980"/>
    </source>
</evidence>
<dbReference type="Proteomes" id="UP000637980">
    <property type="component" value="Unassembled WGS sequence"/>
</dbReference>
<protein>
    <submittedName>
        <fullName evidence="2">Uncharacterized protein</fullName>
    </submittedName>
</protein>
<accession>A0ABQ3EP98</accession>
<name>A0ABQ3EP98_9HYPH</name>
<sequence>MVKENAHSFSLKEVPQDRRNRNKPGNGYEDVGQRTSVFGQGWDSSNGIHRQQE</sequence>
<evidence type="ECO:0000256" key="1">
    <source>
        <dbReference type="SAM" id="MobiDB-lite"/>
    </source>
</evidence>
<feature type="region of interest" description="Disordered" evidence="1">
    <location>
        <begin position="1"/>
        <end position="53"/>
    </location>
</feature>
<proteinExistence type="predicted"/>
<keyword evidence="3" id="KW-1185">Reference proteome</keyword>